<feature type="domain" description="Fungal-type protein kinase" evidence="2">
    <location>
        <begin position="220"/>
        <end position="589"/>
    </location>
</feature>
<evidence type="ECO:0000259" key="2">
    <source>
        <dbReference type="Pfam" id="PF17667"/>
    </source>
</evidence>
<organism evidence="3 4">
    <name type="scientific">Rhizoctonia solani</name>
    <dbReference type="NCBI Taxonomy" id="456999"/>
    <lineage>
        <taxon>Eukaryota</taxon>
        <taxon>Fungi</taxon>
        <taxon>Dikarya</taxon>
        <taxon>Basidiomycota</taxon>
        <taxon>Agaricomycotina</taxon>
        <taxon>Agaricomycetes</taxon>
        <taxon>Cantharellales</taxon>
        <taxon>Ceratobasidiaceae</taxon>
        <taxon>Rhizoctonia</taxon>
    </lineage>
</organism>
<name>A0A8H3HKK9_9AGAM</name>
<feature type="compositionally biased region" description="Polar residues" evidence="1">
    <location>
        <begin position="1"/>
        <end position="10"/>
    </location>
</feature>
<gene>
    <name evidence="3" type="ORF">RDB_LOCUS161707</name>
</gene>
<dbReference type="AlphaFoldDB" id="A0A8H3HKK9"/>
<accession>A0A8H3HKK9</accession>
<dbReference type="PANTHER" id="PTHR38248:SF2">
    <property type="entry name" value="FUNK1 11"/>
    <property type="match status" value="1"/>
</dbReference>
<proteinExistence type="predicted"/>
<feature type="region of interest" description="Disordered" evidence="1">
    <location>
        <begin position="613"/>
        <end position="632"/>
    </location>
</feature>
<feature type="compositionally biased region" description="Polar residues" evidence="1">
    <location>
        <begin position="162"/>
        <end position="180"/>
    </location>
</feature>
<reference evidence="3" key="1">
    <citation type="submission" date="2021-01" db="EMBL/GenBank/DDBJ databases">
        <authorList>
            <person name="Kaushik A."/>
        </authorList>
    </citation>
    <scope>NUCLEOTIDE SEQUENCE</scope>
    <source>
        <strain evidence="3">AG2-2IIIB</strain>
    </source>
</reference>
<dbReference type="EMBL" id="CAJMWT010006597">
    <property type="protein sequence ID" value="CAE6517910.1"/>
    <property type="molecule type" value="Genomic_DNA"/>
</dbReference>
<feature type="compositionally biased region" description="Basic and acidic residues" evidence="1">
    <location>
        <begin position="666"/>
        <end position="677"/>
    </location>
</feature>
<evidence type="ECO:0000313" key="4">
    <source>
        <dbReference type="Proteomes" id="UP000663843"/>
    </source>
</evidence>
<feature type="region of interest" description="Disordered" evidence="1">
    <location>
        <begin position="1"/>
        <end position="70"/>
    </location>
</feature>
<feature type="compositionally biased region" description="Low complexity" evidence="1">
    <location>
        <begin position="651"/>
        <end position="664"/>
    </location>
</feature>
<protein>
    <recommendedName>
        <fullName evidence="2">Fungal-type protein kinase domain-containing protein</fullName>
    </recommendedName>
</protein>
<sequence length="847" mass="95379">MADIPTSPQRSYHPLPYNSTSSTPPRSHGQAPSSTPLRVSSAHSVGGATANSNPSYVDSSRRSVHATPAPATQIQMDRYIESELHKSIFHDPMFIKRFLSGDLEKLDQVHEECKDRNGYYRETGKWELPTKINAEKVLYQPVLDILNTIKEAVDAVDPPTNMYPSPSTSHNHGPSSADKPSSNHDRSGDYVPEQPKLPRFFDTSTYTVGSDRAETKLIKPDLMLFGGNHKLHKHWEHVRMPIEIKRLGGHQKVAMKQLSRYARAVFAHQLHRRHLYAMMVCGTEATFVRFDRAGILYSRRIDLRTESKAFTYAFASLLMLDEADQGYDPAFTYEMNKHGRLDYCVDLPASAFANQEPEPTAKPTTSRENDTLRFKVVIILCHRRSICGRATIVLRIRRVEGDANEYILKIMWRDPERSSEGEVLRKVKGKFGLAQYVWHGDALGKCRCSPKATLRCAKCVAETVQIDEPEVCDKLMDIAIEVPPEDEESEKDVELRVVDTTVCRPTSRRRPRRICTLLIISSNGAPLQQAGSPRQFMEAVLDAILGYWGLFNIGILHRDISEGNVLMLHPGQHLDRSNGLTDIEITDEILIESEKKLREVLKNLDGREPTGMLSDLDLHSNHSVVPSGPTVVDSFDTNLTIPRETDPLVTSSLVSSSSRASGSTRRSREDTTEDTRGPKKRKTSSHTGDVPATAQSGPVSRPASSRGDRGNRLIDFRTGTLAFMSIRVVDVPIGERYHHTFLDDIESFFWLILWSAAAHLDPDVHRPTDAAQAMLNLLNQHDPYGMKTLERFHNSWASHRLFSDVILKFGALAHRYYYGAHQQVFSPLDVFPEVVRVFQDALSRDSD</sequence>
<dbReference type="InterPro" id="IPR040976">
    <property type="entry name" value="Pkinase_fungal"/>
</dbReference>
<dbReference type="PANTHER" id="PTHR38248">
    <property type="entry name" value="FUNK1 6"/>
    <property type="match status" value="1"/>
</dbReference>
<evidence type="ECO:0000313" key="3">
    <source>
        <dbReference type="EMBL" id="CAE6517910.1"/>
    </source>
</evidence>
<dbReference type="Pfam" id="PF17667">
    <property type="entry name" value="Pkinase_fungal"/>
    <property type="match status" value="2"/>
</dbReference>
<dbReference type="Proteomes" id="UP000663843">
    <property type="component" value="Unassembled WGS sequence"/>
</dbReference>
<feature type="region of interest" description="Disordered" evidence="1">
    <location>
        <begin position="646"/>
        <end position="711"/>
    </location>
</feature>
<feature type="region of interest" description="Disordered" evidence="1">
    <location>
        <begin position="157"/>
        <end position="197"/>
    </location>
</feature>
<feature type="compositionally biased region" description="Polar residues" evidence="1">
    <location>
        <begin position="17"/>
        <end position="58"/>
    </location>
</feature>
<feature type="domain" description="Fungal-type protein kinase" evidence="2">
    <location>
        <begin position="715"/>
        <end position="754"/>
    </location>
</feature>
<comment type="caution">
    <text evidence="3">The sequence shown here is derived from an EMBL/GenBank/DDBJ whole genome shotgun (WGS) entry which is preliminary data.</text>
</comment>
<evidence type="ECO:0000256" key="1">
    <source>
        <dbReference type="SAM" id="MobiDB-lite"/>
    </source>
</evidence>